<dbReference type="Proteomes" id="UP000887579">
    <property type="component" value="Unplaced"/>
</dbReference>
<evidence type="ECO:0000313" key="2">
    <source>
        <dbReference type="WBParaSite" id="ES5_v2.g10975.t1"/>
    </source>
</evidence>
<name>A0AC34F225_9BILA</name>
<sequence>MPVTKRSKEGGRQINYGSTEVVAETPDHEKVKLKLNNLRLFSNGMFSNVYRGKIVDAKSHDPESVAVKKCWSKSDSSLTEARIFGRLHHHKHKNIVHLLYMFETHHDDRTCYGLVFEFLPSTLHTYIREMRKEFRGKPDIIEVKLLAWQLFRGQAHLTNQKIIHRDLKPQNILVNPDTGLLKIGDFGSSKFFLAGEPSHSYHVTRYYRAPELILKASFYGPEIDVWSCGCVFGEMLKGTVMWVGHTTEHQLHLIASTLGQPTEAEIKAMKGKENDILSSSEIQDFYDKASRSPITNFQKLLPYAPIEAIQIMIKVLQYTPTERLSGLKLLAHSWFKEIFDPSTKRYNGKSITILSMTDYRNAVAGDRESDEGGTSATGSKSKDVNDNVEADENNNDL</sequence>
<protein>
    <submittedName>
        <fullName evidence="2">Protein kinase domain-containing protein</fullName>
    </submittedName>
</protein>
<organism evidence="1 2">
    <name type="scientific">Panagrolaimus sp. ES5</name>
    <dbReference type="NCBI Taxonomy" id="591445"/>
    <lineage>
        <taxon>Eukaryota</taxon>
        <taxon>Metazoa</taxon>
        <taxon>Ecdysozoa</taxon>
        <taxon>Nematoda</taxon>
        <taxon>Chromadorea</taxon>
        <taxon>Rhabditida</taxon>
        <taxon>Tylenchina</taxon>
        <taxon>Panagrolaimomorpha</taxon>
        <taxon>Panagrolaimoidea</taxon>
        <taxon>Panagrolaimidae</taxon>
        <taxon>Panagrolaimus</taxon>
    </lineage>
</organism>
<dbReference type="WBParaSite" id="ES5_v2.g10975.t1">
    <property type="protein sequence ID" value="ES5_v2.g10975.t1"/>
    <property type="gene ID" value="ES5_v2.g10975"/>
</dbReference>
<proteinExistence type="predicted"/>
<evidence type="ECO:0000313" key="1">
    <source>
        <dbReference type="Proteomes" id="UP000887579"/>
    </source>
</evidence>
<accession>A0AC34F225</accession>
<reference evidence="2" key="1">
    <citation type="submission" date="2022-11" db="UniProtKB">
        <authorList>
            <consortium name="WormBaseParasite"/>
        </authorList>
    </citation>
    <scope>IDENTIFICATION</scope>
</reference>